<dbReference type="InterPro" id="IPR029046">
    <property type="entry name" value="LolA/LolB/LppX"/>
</dbReference>
<gene>
    <name evidence="10 11" type="primary">lolA</name>
    <name evidence="11" type="ORF">D5R81_05905</name>
</gene>
<comment type="subunit">
    <text evidence="3 10">Monomer.</text>
</comment>
<keyword evidence="11" id="KW-0449">Lipoprotein</keyword>
<evidence type="ECO:0000256" key="8">
    <source>
        <dbReference type="ARBA" id="ARBA00022927"/>
    </source>
</evidence>
<evidence type="ECO:0000256" key="2">
    <source>
        <dbReference type="ARBA" id="ARBA00007615"/>
    </source>
</evidence>
<keyword evidence="8 10" id="KW-0653">Protein transport</keyword>
<evidence type="ECO:0000256" key="3">
    <source>
        <dbReference type="ARBA" id="ARBA00011245"/>
    </source>
</evidence>
<evidence type="ECO:0000256" key="5">
    <source>
        <dbReference type="ARBA" id="ARBA00022448"/>
    </source>
</evidence>
<dbReference type="OrthoDB" id="9787361at2"/>
<evidence type="ECO:0000256" key="6">
    <source>
        <dbReference type="ARBA" id="ARBA00022729"/>
    </source>
</evidence>
<comment type="similarity">
    <text evidence="2 10">Belongs to the LolA family.</text>
</comment>
<comment type="subcellular location">
    <subcellularLocation>
        <location evidence="1 10">Periplasm</location>
    </subcellularLocation>
</comment>
<dbReference type="GO" id="GO:0042953">
    <property type="term" value="P:lipoprotein transport"/>
    <property type="evidence" value="ECO:0007669"/>
    <property type="project" value="InterPro"/>
</dbReference>
<dbReference type="Gene3D" id="2.50.20.10">
    <property type="entry name" value="Lipoprotein localisation LolA/LolB/LppX"/>
    <property type="match status" value="1"/>
</dbReference>
<evidence type="ECO:0000256" key="10">
    <source>
        <dbReference type="HAMAP-Rule" id="MF_00240"/>
    </source>
</evidence>
<dbReference type="InterPro" id="IPR018323">
    <property type="entry name" value="OM_lipoprot_carrier_LolA_Pbac"/>
</dbReference>
<protein>
    <recommendedName>
        <fullName evidence="4 10">Outer-membrane lipoprotein carrier protein</fullName>
    </recommendedName>
</protein>
<comment type="caution">
    <text evidence="11">The sequence shown here is derived from an EMBL/GenBank/DDBJ whole genome shotgun (WGS) entry which is preliminary data.</text>
</comment>
<feature type="chain" id="PRO_5017491183" description="Outer-membrane lipoprotein carrier protein" evidence="10">
    <location>
        <begin position="23"/>
        <end position="217"/>
    </location>
</feature>
<dbReference type="HAMAP" id="MF_00240">
    <property type="entry name" value="LolA"/>
    <property type="match status" value="1"/>
</dbReference>
<dbReference type="CDD" id="cd16325">
    <property type="entry name" value="LolA"/>
    <property type="match status" value="1"/>
</dbReference>
<keyword evidence="7 10" id="KW-0574">Periplasm</keyword>
<feature type="signal peptide" evidence="10">
    <location>
        <begin position="1"/>
        <end position="22"/>
    </location>
</feature>
<accession>A0A3A6UL39</accession>
<sequence precursor="true">MKKIIGQFFFTSLVVFSSQVHADAKDELKQQLNQVKTLHSKFTQNVVDVNNKNIQQGSGIFSLAYPNQLYWHLTEPDESLIIANEKSVWLYNPFAEEVTILDLEQAVSTSPMTLLIHRDEATWSNYRVTKTEVTKGSPKDDSCYSITPKFSDSTVVKVDACFNHNRLNKFAIFDSQGNISTFDLTEQRNLNEEERSIFNFVIPDNVDVDDQRAKKIQ</sequence>
<dbReference type="Pfam" id="PF03548">
    <property type="entry name" value="LolA"/>
    <property type="match status" value="1"/>
</dbReference>
<dbReference type="InterPro" id="IPR004564">
    <property type="entry name" value="OM_lipoprot_carrier_LolA-like"/>
</dbReference>
<dbReference type="PANTHER" id="PTHR35869">
    <property type="entry name" value="OUTER-MEMBRANE LIPOPROTEIN CARRIER PROTEIN"/>
    <property type="match status" value="1"/>
</dbReference>
<evidence type="ECO:0000256" key="7">
    <source>
        <dbReference type="ARBA" id="ARBA00022764"/>
    </source>
</evidence>
<name>A0A3A6UL39_9GAMM</name>
<dbReference type="SUPFAM" id="SSF89392">
    <property type="entry name" value="Prokaryotic lipoproteins and lipoprotein localization factors"/>
    <property type="match status" value="1"/>
</dbReference>
<dbReference type="GO" id="GO:0044874">
    <property type="term" value="P:lipoprotein localization to outer membrane"/>
    <property type="evidence" value="ECO:0007669"/>
    <property type="project" value="UniProtKB-UniRule"/>
</dbReference>
<evidence type="ECO:0000313" key="12">
    <source>
        <dbReference type="Proteomes" id="UP000273022"/>
    </source>
</evidence>
<comment type="function">
    <text evidence="10">Participates in the translocation of lipoproteins from the inner membrane to the outer membrane. Only forms a complex with a lipoprotein if the residue after the N-terminal Cys is not an aspartate (The Asp acts as a targeting signal to indicate that the lipoprotein should stay in the inner membrane).</text>
</comment>
<dbReference type="RefSeq" id="WP_121852730.1">
    <property type="nucleotide sequence ID" value="NZ_CP037952.1"/>
</dbReference>
<dbReference type="AlphaFoldDB" id="A0A3A6UL39"/>
<keyword evidence="6 10" id="KW-0732">Signal</keyword>
<dbReference type="EMBL" id="QYYH01000026">
    <property type="protein sequence ID" value="RJY18331.1"/>
    <property type="molecule type" value="Genomic_DNA"/>
</dbReference>
<reference evidence="11 12" key="1">
    <citation type="submission" date="2018-09" db="EMBL/GenBank/DDBJ databases">
        <title>Phylogeny of the Shewanellaceae, and recommendation for two new genera, Pseudoshewanella and Parashewanella.</title>
        <authorList>
            <person name="Wang G."/>
        </authorList>
    </citation>
    <scope>NUCLEOTIDE SEQUENCE [LARGE SCALE GENOMIC DNA]</scope>
    <source>
        <strain evidence="11 12">KCTC 22492</strain>
    </source>
</reference>
<organism evidence="11 12">
    <name type="scientific">Parashewanella spongiae</name>
    <dbReference type="NCBI Taxonomy" id="342950"/>
    <lineage>
        <taxon>Bacteria</taxon>
        <taxon>Pseudomonadati</taxon>
        <taxon>Pseudomonadota</taxon>
        <taxon>Gammaproteobacteria</taxon>
        <taxon>Alteromonadales</taxon>
        <taxon>Shewanellaceae</taxon>
        <taxon>Parashewanella</taxon>
    </lineage>
</organism>
<keyword evidence="12" id="KW-1185">Reference proteome</keyword>
<dbReference type="Proteomes" id="UP000273022">
    <property type="component" value="Unassembled WGS sequence"/>
</dbReference>
<dbReference type="GO" id="GO:0030288">
    <property type="term" value="C:outer membrane-bounded periplasmic space"/>
    <property type="evidence" value="ECO:0007669"/>
    <property type="project" value="TreeGrafter"/>
</dbReference>
<keyword evidence="9 10" id="KW-0143">Chaperone</keyword>
<proteinExistence type="inferred from homology"/>
<dbReference type="PANTHER" id="PTHR35869:SF1">
    <property type="entry name" value="OUTER-MEMBRANE LIPOPROTEIN CARRIER PROTEIN"/>
    <property type="match status" value="1"/>
</dbReference>
<evidence type="ECO:0000256" key="9">
    <source>
        <dbReference type="ARBA" id="ARBA00023186"/>
    </source>
</evidence>
<evidence type="ECO:0000256" key="1">
    <source>
        <dbReference type="ARBA" id="ARBA00004418"/>
    </source>
</evidence>
<evidence type="ECO:0000313" key="11">
    <source>
        <dbReference type="EMBL" id="RJY18331.1"/>
    </source>
</evidence>
<keyword evidence="5 10" id="KW-0813">Transport</keyword>
<dbReference type="NCBIfam" id="TIGR00547">
    <property type="entry name" value="lolA"/>
    <property type="match status" value="1"/>
</dbReference>
<evidence type="ECO:0000256" key="4">
    <source>
        <dbReference type="ARBA" id="ARBA00014035"/>
    </source>
</evidence>